<name>X1S100_9ZZZZ</name>
<feature type="domain" description="Acyl-CoA dehydrogenase/oxidase C-terminal" evidence="5">
    <location>
        <begin position="80"/>
        <end position="206"/>
    </location>
</feature>
<comment type="cofactor">
    <cofactor evidence="1">
        <name>FAD</name>
        <dbReference type="ChEBI" id="CHEBI:57692"/>
    </cofactor>
</comment>
<dbReference type="FunFam" id="1.20.140.10:FF:000004">
    <property type="entry name" value="Acyl-CoA dehydrogenase FadE25"/>
    <property type="match status" value="1"/>
</dbReference>
<dbReference type="InterPro" id="IPR046373">
    <property type="entry name" value="Acyl-CoA_Oxase/DH_mid-dom_sf"/>
</dbReference>
<dbReference type="InterPro" id="IPR009075">
    <property type="entry name" value="AcylCo_DH/oxidase_C"/>
</dbReference>
<dbReference type="CDD" id="cd00567">
    <property type="entry name" value="ACAD"/>
    <property type="match status" value="1"/>
</dbReference>
<proteinExistence type="inferred from homology"/>
<dbReference type="Gene3D" id="1.20.140.10">
    <property type="entry name" value="Butyryl-CoA Dehydrogenase, subunit A, domain 3"/>
    <property type="match status" value="1"/>
</dbReference>
<evidence type="ECO:0000256" key="2">
    <source>
        <dbReference type="ARBA" id="ARBA00009347"/>
    </source>
</evidence>
<organism evidence="7">
    <name type="scientific">marine sediment metagenome</name>
    <dbReference type="NCBI Taxonomy" id="412755"/>
    <lineage>
        <taxon>unclassified sequences</taxon>
        <taxon>metagenomes</taxon>
        <taxon>ecological metagenomes</taxon>
    </lineage>
</organism>
<dbReference type="PANTHER" id="PTHR43884:SF12">
    <property type="entry name" value="ISOVALERYL-COA DEHYDROGENASE, MITOCHONDRIAL-RELATED"/>
    <property type="match status" value="1"/>
</dbReference>
<dbReference type="AlphaFoldDB" id="X1S100"/>
<dbReference type="InterPro" id="IPR009100">
    <property type="entry name" value="AcylCoA_DH/oxidase_NM_dom_sf"/>
</dbReference>
<gene>
    <name evidence="7" type="ORF">S12H4_12902</name>
</gene>
<dbReference type="InterPro" id="IPR036250">
    <property type="entry name" value="AcylCo_DH-like_C"/>
</dbReference>
<evidence type="ECO:0000256" key="4">
    <source>
        <dbReference type="ARBA" id="ARBA00022827"/>
    </source>
</evidence>
<dbReference type="GO" id="GO:0003995">
    <property type="term" value="F:acyl-CoA dehydrogenase activity"/>
    <property type="evidence" value="ECO:0007669"/>
    <property type="project" value="TreeGrafter"/>
</dbReference>
<dbReference type="EMBL" id="BARW01006155">
    <property type="protein sequence ID" value="GAI86702.1"/>
    <property type="molecule type" value="Genomic_DNA"/>
</dbReference>
<sequence>GEKCYVPLAASADLMLVYASEDGATQGFIIENGTSGLEIGEREKNMGLKALATYELALKDCRIPKENRLGGEAGCDFNRILNYSRVALSAMAVGVARAAYEYSLDYAKQRYAFGEPIAARQAIAFMLAEMAIEIDATRFMTWEAAWELDRGKDATKDAYLVKMYADDMVLTVTDRAVQILGGHGYIREHPVELWLRNGRGFVTFDGMAIV</sequence>
<dbReference type="SUPFAM" id="SSF47203">
    <property type="entry name" value="Acyl-CoA dehydrogenase C-terminal domain-like"/>
    <property type="match status" value="1"/>
</dbReference>
<dbReference type="Gene3D" id="2.40.110.10">
    <property type="entry name" value="Butyryl-CoA Dehydrogenase, subunit A, domain 2"/>
    <property type="match status" value="1"/>
</dbReference>
<dbReference type="Pfam" id="PF00441">
    <property type="entry name" value="Acyl-CoA_dh_1"/>
    <property type="match status" value="1"/>
</dbReference>
<dbReference type="Pfam" id="PF02770">
    <property type="entry name" value="Acyl-CoA_dh_M"/>
    <property type="match status" value="1"/>
</dbReference>
<evidence type="ECO:0000256" key="1">
    <source>
        <dbReference type="ARBA" id="ARBA00001974"/>
    </source>
</evidence>
<comment type="similarity">
    <text evidence="2">Belongs to the acyl-CoA dehydrogenase family.</text>
</comment>
<evidence type="ECO:0008006" key="8">
    <source>
        <dbReference type="Google" id="ProtNLM"/>
    </source>
</evidence>
<evidence type="ECO:0000256" key="3">
    <source>
        <dbReference type="ARBA" id="ARBA00022630"/>
    </source>
</evidence>
<accession>X1S100</accession>
<dbReference type="PANTHER" id="PTHR43884">
    <property type="entry name" value="ACYL-COA DEHYDROGENASE"/>
    <property type="match status" value="1"/>
</dbReference>
<evidence type="ECO:0000259" key="5">
    <source>
        <dbReference type="Pfam" id="PF00441"/>
    </source>
</evidence>
<evidence type="ECO:0000313" key="7">
    <source>
        <dbReference type="EMBL" id="GAI86702.1"/>
    </source>
</evidence>
<keyword evidence="4" id="KW-0274">FAD</keyword>
<feature type="non-terminal residue" evidence="7">
    <location>
        <position position="1"/>
    </location>
</feature>
<comment type="caution">
    <text evidence="7">The sequence shown here is derived from an EMBL/GenBank/DDBJ whole genome shotgun (WGS) entry which is preliminary data.</text>
</comment>
<feature type="domain" description="Acyl-CoA oxidase/dehydrogenase middle" evidence="6">
    <location>
        <begin position="1"/>
        <end position="61"/>
    </location>
</feature>
<evidence type="ECO:0000259" key="6">
    <source>
        <dbReference type="Pfam" id="PF02770"/>
    </source>
</evidence>
<keyword evidence="3" id="KW-0285">Flavoprotein</keyword>
<protein>
    <recommendedName>
        <fullName evidence="8">Acyl-CoA dehydrogenase/oxidase C-terminal domain-containing protein</fullName>
    </recommendedName>
</protein>
<reference evidence="7" key="1">
    <citation type="journal article" date="2014" name="Front. Microbiol.">
        <title>High frequency of phylogenetically diverse reductive dehalogenase-homologous genes in deep subseafloor sedimentary metagenomes.</title>
        <authorList>
            <person name="Kawai M."/>
            <person name="Futagami T."/>
            <person name="Toyoda A."/>
            <person name="Takaki Y."/>
            <person name="Nishi S."/>
            <person name="Hori S."/>
            <person name="Arai W."/>
            <person name="Tsubouchi T."/>
            <person name="Morono Y."/>
            <person name="Uchiyama I."/>
            <person name="Ito T."/>
            <person name="Fujiyama A."/>
            <person name="Inagaki F."/>
            <person name="Takami H."/>
        </authorList>
    </citation>
    <scope>NUCLEOTIDE SEQUENCE</scope>
    <source>
        <strain evidence="7">Expedition CK06-06</strain>
    </source>
</reference>
<dbReference type="InterPro" id="IPR006091">
    <property type="entry name" value="Acyl-CoA_Oxase/DH_mid-dom"/>
</dbReference>
<dbReference type="SUPFAM" id="SSF56645">
    <property type="entry name" value="Acyl-CoA dehydrogenase NM domain-like"/>
    <property type="match status" value="1"/>
</dbReference>